<proteinExistence type="predicted"/>
<evidence type="ECO:0000313" key="2">
    <source>
        <dbReference type="EMBL" id="ROV98021.1"/>
    </source>
</evidence>
<dbReference type="EMBL" id="LKEA01000027">
    <property type="protein sequence ID" value="ROV98021.1"/>
    <property type="molecule type" value="Genomic_DNA"/>
</dbReference>
<evidence type="ECO:0000256" key="1">
    <source>
        <dbReference type="SAM" id="MobiDB-lite"/>
    </source>
</evidence>
<organism evidence="2 3">
    <name type="scientific">Cytospora schulzeri</name>
    <dbReference type="NCBI Taxonomy" id="448051"/>
    <lineage>
        <taxon>Eukaryota</taxon>
        <taxon>Fungi</taxon>
        <taxon>Dikarya</taxon>
        <taxon>Ascomycota</taxon>
        <taxon>Pezizomycotina</taxon>
        <taxon>Sordariomycetes</taxon>
        <taxon>Sordariomycetidae</taxon>
        <taxon>Diaporthales</taxon>
        <taxon>Cytosporaceae</taxon>
        <taxon>Cytospora</taxon>
    </lineage>
</organism>
<reference evidence="2 3" key="1">
    <citation type="submission" date="2015-09" db="EMBL/GenBank/DDBJ databases">
        <title>Host preference determinants of Valsa canker pathogens revealed by comparative genomics.</title>
        <authorList>
            <person name="Yin Z."/>
            <person name="Huang L."/>
        </authorList>
    </citation>
    <scope>NUCLEOTIDE SEQUENCE [LARGE SCALE GENOMIC DNA]</scope>
    <source>
        <strain evidence="2 3">03-1</strain>
    </source>
</reference>
<accession>A0A423W3X5</accession>
<dbReference type="OrthoDB" id="5239402at2759"/>
<feature type="region of interest" description="Disordered" evidence="1">
    <location>
        <begin position="914"/>
        <end position="954"/>
    </location>
</feature>
<dbReference type="AntiFam" id="ANF00142">
    <property type="entry name" value="Shadow ORF (opposite yadG)"/>
</dbReference>
<gene>
    <name evidence="2" type="ORF">VMCG_07082</name>
</gene>
<sequence>MVLVSVSSNLDLLLGGNNLVAHGIELLLLLVVLLVQPGTAALTLDPVVSGRSHLAVQDGPDLLSQVLGELGVVSNDDDTTLELLDGLGQGTERVTVQVVGGLVKDDQVGSLPRASSQDNLDTLTTRQTLHARVGNQLIVETEVAAVSLNLLTDKRTELTRGESLLHVHIGDQLLVRSQQLGTGQPLVVGGHHRHLTLVLLARVLNQSERALVLVRVLELSTGVNADNTTLSTLDLEDLLGGKLIILGDDLVGTVHSLTILTSLETPLDVLGWGQLQVVVDVGESVLLNVGDTDVLVGPNLTLGGDELTGQDVDEGGLASTVGANDGNTGAERALESDVLDLGLGGTRVLEGHPAGTQNSLGLGLDTLQETGLGEGELDLGGTELEVGLGLGVLLDELGQVALVGLQLEVTLVVDDVLADAVEETRVVRHDDGSAVRVLKVVLEPLHVLDVQVVGRLVKQQDIGVLEDGTAQSELHLPTTRQRGNLAVGHGIGEAELVETATDLSLGDNNLGLLQLLHGPLNSGHLSVGSVQVVLNEHGLDLALLGETLDLLVVDSTHEGGLSGTVGTAETVTTATLETETGAVEQNLGTVGERELTLAEVLVLVILVFLGGLSLGNARGGLLAQSLNDALSVVIANKDSDVGLELGSPRPGVGLLLVDQLTSNGGDVLKDRGELVLGDSLVLARQNVLEVGQDDLDLTVVGGLGDLAVLDVTNTVDGLESLLSLATSLGISQVLVVLLQTGQHLGQERSNNVGVVDKLAHVVNNDSRLSLDGSLTLGKTTVEKRNHEGQGRLLDLGDESGSTEQVNSLGDVLGLSDTLDQLGNEPLNILVGNEGAKLLHGLVCALLDLLLGVPHGLGNDGQQVDDTEGGLDRAGLDKLVEDVEDEHLLLPLLGISQRLVEGTNNVLDGVGVDGLSDGHTSTESGGLDGGDLVTGSGQDRGQQNDEEGLDVGGNLGVTGNSLDGAQGLLADSGILLVGQLLLQALDGPAREDSHVSHCIRPKTR</sequence>
<keyword evidence="3" id="KW-1185">Reference proteome</keyword>
<comment type="caution">
    <text evidence="2">The sequence shown here is derived from an EMBL/GenBank/DDBJ whole genome shotgun (WGS) entry which is preliminary data.</text>
</comment>
<name>A0A423W3X5_9PEZI</name>
<dbReference type="Proteomes" id="UP000283895">
    <property type="component" value="Unassembled WGS sequence"/>
</dbReference>
<dbReference type="AlphaFoldDB" id="A0A423W3X5"/>
<protein>
    <submittedName>
        <fullName evidence="2">Uncharacterized protein</fullName>
    </submittedName>
</protein>
<evidence type="ECO:0000313" key="3">
    <source>
        <dbReference type="Proteomes" id="UP000283895"/>
    </source>
</evidence>